<protein>
    <submittedName>
        <fullName evidence="1">Uncharacterized protein</fullName>
    </submittedName>
</protein>
<dbReference type="Proteomes" id="UP000600307">
    <property type="component" value="Unassembled WGS sequence"/>
</dbReference>
<reference evidence="1 2" key="1">
    <citation type="submission" date="2020-11" db="EMBL/GenBank/DDBJ databases">
        <title>Taxonomic investigation of Rahnella spp.</title>
        <authorList>
            <person name="Lee S.D."/>
        </authorList>
    </citation>
    <scope>NUCLEOTIDE SEQUENCE [LARGE SCALE GENOMIC DNA]</scope>
    <source>
        <strain evidence="1 2">SAP-10</strain>
    </source>
</reference>
<keyword evidence="2" id="KW-1185">Reference proteome</keyword>
<dbReference type="EMBL" id="JADOBH010000007">
    <property type="protein sequence ID" value="MBF7958382.1"/>
    <property type="molecule type" value="Genomic_DNA"/>
</dbReference>
<sequence>MQASDYLRLKFQSDRQLGIYVQRGMNSYVKETQYVLSNISSGMERASWYTSCLIPRYGDVCNELVTEEKRMSLSIASIFRYHDVIEQMLYLYFEMIIKDTENENESGKIQGITKKITGHIADAQTGKAARFGIAYAISKSLSASGTLSNIVAERVASKSPYVIFALQAFGIDQKAALAARKLKTLDPRYFGILYTAELEMLYYFIEPALEDVIKKVKTKILRNLDDIYEELRDKYNV</sequence>
<proteinExistence type="predicted"/>
<comment type="caution">
    <text evidence="1">The sequence shown here is derived from an EMBL/GenBank/DDBJ whole genome shotgun (WGS) entry which is preliminary data.</text>
</comment>
<organism evidence="1 2">
    <name type="scientific">Rahnella victoriana</name>
    <dbReference type="NCBI Taxonomy" id="1510570"/>
    <lineage>
        <taxon>Bacteria</taxon>
        <taxon>Pseudomonadati</taxon>
        <taxon>Pseudomonadota</taxon>
        <taxon>Gammaproteobacteria</taxon>
        <taxon>Enterobacterales</taxon>
        <taxon>Yersiniaceae</taxon>
        <taxon>Rahnella</taxon>
    </lineage>
</organism>
<name>A0ABS0DWY7_9GAMM</name>
<accession>A0ABS0DWY7</accession>
<evidence type="ECO:0000313" key="1">
    <source>
        <dbReference type="EMBL" id="MBF7958382.1"/>
    </source>
</evidence>
<gene>
    <name evidence="1" type="ORF">IV431_22780</name>
</gene>
<evidence type="ECO:0000313" key="2">
    <source>
        <dbReference type="Proteomes" id="UP000600307"/>
    </source>
</evidence>
<dbReference type="RefSeq" id="WP_095925208.1">
    <property type="nucleotide sequence ID" value="NZ_CBCSED010000022.1"/>
</dbReference>